<comment type="subcellular location">
    <subcellularLocation>
        <location evidence="6">Membrane</location>
        <topology evidence="6">Single-pass type II membrane protein</topology>
    </subcellularLocation>
</comment>
<reference evidence="8 9" key="1">
    <citation type="submission" date="2022-10" db="EMBL/GenBank/DDBJ databases">
        <title>Erythrobacter sp. sf7 Genome sequencing.</title>
        <authorList>
            <person name="Park S."/>
        </authorList>
    </citation>
    <scope>NUCLEOTIDE SEQUENCE [LARGE SCALE GENOMIC DNA]</scope>
    <source>
        <strain evidence="9">sf7</strain>
    </source>
</reference>
<keyword evidence="6" id="KW-0645">Protease</keyword>
<keyword evidence="6" id="KW-0812">Transmembrane</keyword>
<dbReference type="PROSITE" id="PS00761">
    <property type="entry name" value="SPASE_I_3"/>
    <property type="match status" value="1"/>
</dbReference>
<feature type="domain" description="Peptidase S26" evidence="7">
    <location>
        <begin position="33"/>
        <end position="257"/>
    </location>
</feature>
<evidence type="ECO:0000256" key="4">
    <source>
        <dbReference type="ARBA" id="ARBA00019232"/>
    </source>
</evidence>
<name>A0ABT5JKT5_9SPHN</name>
<protein>
    <recommendedName>
        <fullName evidence="4 6">Signal peptidase I</fullName>
        <ecNumber evidence="3 6">3.4.21.89</ecNumber>
    </recommendedName>
</protein>
<dbReference type="EC" id="3.4.21.89" evidence="3 6"/>
<dbReference type="RefSeq" id="WP_273675206.1">
    <property type="nucleotide sequence ID" value="NZ_JAQQXQ010000001.1"/>
</dbReference>
<dbReference type="PANTHER" id="PTHR43390">
    <property type="entry name" value="SIGNAL PEPTIDASE I"/>
    <property type="match status" value="1"/>
</dbReference>
<keyword evidence="6" id="KW-1133">Transmembrane helix</keyword>
<comment type="similarity">
    <text evidence="2 6">Belongs to the peptidase S26 family.</text>
</comment>
<evidence type="ECO:0000256" key="2">
    <source>
        <dbReference type="ARBA" id="ARBA00009370"/>
    </source>
</evidence>
<dbReference type="Gene3D" id="2.10.109.10">
    <property type="entry name" value="Umud Fragment, subunit A"/>
    <property type="match status" value="1"/>
</dbReference>
<keyword evidence="6" id="KW-0472">Membrane</keyword>
<dbReference type="InterPro" id="IPR019533">
    <property type="entry name" value="Peptidase_S26"/>
</dbReference>
<comment type="catalytic activity">
    <reaction evidence="1 6">
        <text>Cleavage of hydrophobic, N-terminal signal or leader sequences from secreted and periplasmic proteins.</text>
        <dbReference type="EC" id="3.4.21.89"/>
    </reaction>
</comment>
<feature type="transmembrane region" description="Helical" evidence="6">
    <location>
        <begin position="33"/>
        <end position="57"/>
    </location>
</feature>
<evidence type="ECO:0000256" key="5">
    <source>
        <dbReference type="ARBA" id="ARBA00022801"/>
    </source>
</evidence>
<dbReference type="InterPro" id="IPR036286">
    <property type="entry name" value="LexA/Signal_pep-like_sf"/>
</dbReference>
<dbReference type="PROSITE" id="PS00760">
    <property type="entry name" value="SPASE_I_2"/>
    <property type="match status" value="1"/>
</dbReference>
<sequence>MDVKSQSLAEAMMPAAQGGAPGTARDGDRPGSFIWLMIKLLLAVLVLRTLVFSPFSIPSESMLPRLMNGDYLLAAKWPYGYSRHSLPFDLPLPAGRVLAQIPERGDIVIFKHPVDGRDYIKRVIGLPGDKVAVIGGQVVLNGKLVSRERMSDFLIPMSPNTGCEWGGDAARLEDGRTACRYARFRETLPGGKAYGVLDFGLTPGDSFAPVTVPEGAMFVMGDNRDNSRDSRWPAAAGDAVGMVPLERLVGRAGIIVWSTDGSAEWIKPWTWFSAARWNRIGDSL</sequence>
<dbReference type="InterPro" id="IPR000223">
    <property type="entry name" value="Pept_S26A_signal_pept_1"/>
</dbReference>
<evidence type="ECO:0000313" key="9">
    <source>
        <dbReference type="Proteomes" id="UP001216558"/>
    </source>
</evidence>
<dbReference type="NCBIfam" id="TIGR02227">
    <property type="entry name" value="sigpep_I_bact"/>
    <property type="match status" value="1"/>
</dbReference>
<dbReference type="InterPro" id="IPR019758">
    <property type="entry name" value="Pept_S26A_signal_pept_1_CS"/>
</dbReference>
<dbReference type="GO" id="GO:0009003">
    <property type="term" value="F:signal peptidase activity"/>
    <property type="evidence" value="ECO:0007669"/>
    <property type="project" value="UniProtKB-EC"/>
</dbReference>
<dbReference type="InterPro" id="IPR019757">
    <property type="entry name" value="Pept_S26A_signal_pept_1_Lys-AS"/>
</dbReference>
<evidence type="ECO:0000256" key="1">
    <source>
        <dbReference type="ARBA" id="ARBA00000677"/>
    </source>
</evidence>
<evidence type="ECO:0000313" key="8">
    <source>
        <dbReference type="EMBL" id="MDC8753059.1"/>
    </source>
</evidence>
<dbReference type="SUPFAM" id="SSF51306">
    <property type="entry name" value="LexA/Signal peptidase"/>
    <property type="match status" value="1"/>
</dbReference>
<evidence type="ECO:0000259" key="7">
    <source>
        <dbReference type="Pfam" id="PF10502"/>
    </source>
</evidence>
<accession>A0ABT5JKT5</accession>
<dbReference type="EMBL" id="JAQQXQ010000001">
    <property type="protein sequence ID" value="MDC8753059.1"/>
    <property type="molecule type" value="Genomic_DNA"/>
</dbReference>
<dbReference type="Proteomes" id="UP001216558">
    <property type="component" value="Unassembled WGS sequence"/>
</dbReference>
<evidence type="ECO:0000256" key="6">
    <source>
        <dbReference type="RuleBase" id="RU362042"/>
    </source>
</evidence>
<keyword evidence="9" id="KW-1185">Reference proteome</keyword>
<dbReference type="PANTHER" id="PTHR43390:SF1">
    <property type="entry name" value="CHLOROPLAST PROCESSING PEPTIDASE"/>
    <property type="match status" value="1"/>
</dbReference>
<dbReference type="CDD" id="cd06530">
    <property type="entry name" value="S26_SPase_I"/>
    <property type="match status" value="1"/>
</dbReference>
<organism evidence="8 9">
    <name type="scientific">Erythrobacter fulvus</name>
    <dbReference type="NCBI Taxonomy" id="2987523"/>
    <lineage>
        <taxon>Bacteria</taxon>
        <taxon>Pseudomonadati</taxon>
        <taxon>Pseudomonadota</taxon>
        <taxon>Alphaproteobacteria</taxon>
        <taxon>Sphingomonadales</taxon>
        <taxon>Erythrobacteraceae</taxon>
        <taxon>Erythrobacter/Porphyrobacter group</taxon>
        <taxon>Erythrobacter</taxon>
    </lineage>
</organism>
<comment type="caution">
    <text evidence="8">The sequence shown here is derived from an EMBL/GenBank/DDBJ whole genome shotgun (WGS) entry which is preliminary data.</text>
</comment>
<gene>
    <name evidence="8" type="primary">lepB</name>
    <name evidence="8" type="ORF">OIK40_00195</name>
</gene>
<keyword evidence="5 6" id="KW-0378">Hydrolase</keyword>
<evidence type="ECO:0000256" key="3">
    <source>
        <dbReference type="ARBA" id="ARBA00013208"/>
    </source>
</evidence>
<dbReference type="Pfam" id="PF10502">
    <property type="entry name" value="Peptidase_S26"/>
    <property type="match status" value="1"/>
</dbReference>
<proteinExistence type="inferred from homology"/>
<dbReference type="PRINTS" id="PR00727">
    <property type="entry name" value="LEADERPTASE"/>
</dbReference>